<dbReference type="InterPro" id="IPR036873">
    <property type="entry name" value="Rhodanese-like_dom_sf"/>
</dbReference>
<reference evidence="5 6" key="1">
    <citation type="journal article" date="2019" name="Environ. Microbiol.">
        <title>Species interactions and distinct microbial communities in high Arctic permafrost affected cryosols are associated with the CH4 and CO2 gas fluxes.</title>
        <authorList>
            <person name="Altshuler I."/>
            <person name="Hamel J."/>
            <person name="Turney S."/>
            <person name="Magnuson E."/>
            <person name="Levesque R."/>
            <person name="Greer C."/>
            <person name="Whyte L.G."/>
        </authorList>
    </citation>
    <scope>NUCLEOTIDE SEQUENCE [LARGE SCALE GENOMIC DNA]</scope>
    <source>
        <strain evidence="5 6">S9.3A</strain>
    </source>
</reference>
<evidence type="ECO:0000256" key="1">
    <source>
        <dbReference type="ARBA" id="ARBA00022679"/>
    </source>
</evidence>
<dbReference type="CDD" id="cd01448">
    <property type="entry name" value="TST_Repeat_1"/>
    <property type="match status" value="1"/>
</dbReference>
<feature type="domain" description="Rhodanese" evidence="4">
    <location>
        <begin position="17"/>
        <end position="137"/>
    </location>
</feature>
<name>A0A502D3F7_9MICO</name>
<evidence type="ECO:0000313" key="6">
    <source>
        <dbReference type="Proteomes" id="UP000317722"/>
    </source>
</evidence>
<dbReference type="AlphaFoldDB" id="A0A502D3F7"/>
<dbReference type="InterPro" id="IPR001307">
    <property type="entry name" value="Thiosulphate_STrfase_CS"/>
</dbReference>
<dbReference type="Gene3D" id="3.40.250.10">
    <property type="entry name" value="Rhodanese-like domain"/>
    <property type="match status" value="2"/>
</dbReference>
<dbReference type="OrthoDB" id="9770030at2"/>
<sequence>MRALVSAPDLLAELTTDPGSVVLIDVQWNLTTTAVPPGRDLYAAAHLPRAHHVDLDAELAGPPGRGGRHPLPQAHAVGAAAQRCGASNDSRIVVYDQGDWYAAARAWWVLRHFGASDVRVLDGGLRAWRAAGGPVTTELPEPGLGTFEAHAGGLPVVDADGAARAARDGVLLDARSPERFRGEVEPIDPVAGRVPGAVSAPTTEYVQEDGRFLPADQLREIFSRKGLPVAGPVAAYCGSGVTAAHEVLALHEAGIEAALYAGSWSEWITDPNRPVATGDA</sequence>
<proteinExistence type="predicted"/>
<evidence type="ECO:0000313" key="5">
    <source>
        <dbReference type="EMBL" id="TPG19603.1"/>
    </source>
</evidence>
<keyword evidence="2" id="KW-0677">Repeat</keyword>
<dbReference type="PROSITE" id="PS50206">
    <property type="entry name" value="RHODANESE_3"/>
    <property type="match status" value="2"/>
</dbReference>
<dbReference type="InterPro" id="IPR001763">
    <property type="entry name" value="Rhodanese-like_dom"/>
</dbReference>
<dbReference type="RefSeq" id="WP_140737253.1">
    <property type="nucleotide sequence ID" value="NZ_RCZM01000001.1"/>
</dbReference>
<evidence type="ECO:0000259" key="4">
    <source>
        <dbReference type="PROSITE" id="PS50206"/>
    </source>
</evidence>
<dbReference type="Pfam" id="PF00581">
    <property type="entry name" value="Rhodanese"/>
    <property type="match status" value="2"/>
</dbReference>
<keyword evidence="1 3" id="KW-0808">Transferase</keyword>
<dbReference type="EMBL" id="RCZM01000001">
    <property type="protein sequence ID" value="TPG19603.1"/>
    <property type="molecule type" value="Genomic_DNA"/>
</dbReference>
<dbReference type="CDD" id="cd01449">
    <property type="entry name" value="TST_Repeat_2"/>
    <property type="match status" value="1"/>
</dbReference>
<comment type="caution">
    <text evidence="5">The sequence shown here is derived from an EMBL/GenBank/DDBJ whole genome shotgun (WGS) entry which is preliminary data.</text>
</comment>
<organism evidence="5 6">
    <name type="scientific">Pedococcus bigeumensis</name>
    <dbReference type="NCBI Taxonomy" id="433644"/>
    <lineage>
        <taxon>Bacteria</taxon>
        <taxon>Bacillati</taxon>
        <taxon>Actinomycetota</taxon>
        <taxon>Actinomycetes</taxon>
        <taxon>Micrococcales</taxon>
        <taxon>Intrasporangiaceae</taxon>
        <taxon>Pedococcus</taxon>
    </lineage>
</organism>
<gene>
    <name evidence="5" type="ORF">EAH86_03870</name>
</gene>
<evidence type="ECO:0000256" key="2">
    <source>
        <dbReference type="ARBA" id="ARBA00022737"/>
    </source>
</evidence>
<dbReference type="GO" id="GO:0004792">
    <property type="term" value="F:thiosulfate-cyanide sulfurtransferase activity"/>
    <property type="evidence" value="ECO:0007669"/>
    <property type="project" value="InterPro"/>
</dbReference>
<keyword evidence="6" id="KW-1185">Reference proteome</keyword>
<dbReference type="SUPFAM" id="SSF52821">
    <property type="entry name" value="Rhodanese/Cell cycle control phosphatase"/>
    <property type="match status" value="2"/>
</dbReference>
<dbReference type="Proteomes" id="UP000317722">
    <property type="component" value="Unassembled WGS sequence"/>
</dbReference>
<dbReference type="SMART" id="SM00450">
    <property type="entry name" value="RHOD"/>
    <property type="match status" value="2"/>
</dbReference>
<dbReference type="PANTHER" id="PTHR11364:SF27">
    <property type="entry name" value="SULFURTRANSFERASE"/>
    <property type="match status" value="1"/>
</dbReference>
<dbReference type="InterPro" id="IPR045078">
    <property type="entry name" value="TST/MPST-like"/>
</dbReference>
<feature type="domain" description="Rhodanese" evidence="4">
    <location>
        <begin position="165"/>
        <end position="276"/>
    </location>
</feature>
<dbReference type="PROSITE" id="PS00683">
    <property type="entry name" value="RHODANESE_2"/>
    <property type="match status" value="1"/>
</dbReference>
<evidence type="ECO:0000256" key="3">
    <source>
        <dbReference type="RuleBase" id="RU000507"/>
    </source>
</evidence>
<accession>A0A502D3F7</accession>
<protein>
    <recommendedName>
        <fullName evidence="3">Sulfurtransferase</fullName>
    </recommendedName>
</protein>
<dbReference type="PANTHER" id="PTHR11364">
    <property type="entry name" value="THIOSULFATE SULFERTANSFERASE"/>
    <property type="match status" value="1"/>
</dbReference>